<organism evidence="1">
    <name type="scientific">mine drainage metagenome</name>
    <dbReference type="NCBI Taxonomy" id="410659"/>
    <lineage>
        <taxon>unclassified sequences</taxon>
        <taxon>metagenomes</taxon>
        <taxon>ecological metagenomes</taxon>
    </lineage>
</organism>
<comment type="caution">
    <text evidence="1">The sequence shown here is derived from an EMBL/GenBank/DDBJ whole genome shotgun (WGS) entry which is preliminary data.</text>
</comment>
<dbReference type="EMBL" id="CABM01000027">
    <property type="protein sequence ID" value="CBH96563.1"/>
    <property type="molecule type" value="Genomic_DNA"/>
</dbReference>
<sequence length="204" mass="22006">MAHSDAGFNVIHEAPYDALETRSPQSRTADFWSALPRIAAHAKTHAPAWRERLRDIDPDSLNHPEALAQLPVLRKAQLPQSQRDSREQGGDVFGGHAAIGWGTARPLGSAAPLRVFCSPGPLFEPQGARAFRPSAAGARYCETTCADSACALANFAARRRRSNDLAMRMRAAKSCTGAGDSKQRARMHKIARASAMVHTGNAAR</sequence>
<dbReference type="InterPro" id="IPR042099">
    <property type="entry name" value="ANL_N_sf"/>
</dbReference>
<reference evidence="1" key="1">
    <citation type="submission" date="2009-10" db="EMBL/GenBank/DDBJ databases">
        <title>Diversity of trophic interactions inside an arsenic-rich microbial ecosystem.</title>
        <authorList>
            <person name="Bertin P.N."/>
            <person name="Heinrich-Salmeron A."/>
            <person name="Pelletier E."/>
            <person name="Goulhen-Chollet F."/>
            <person name="Arsene-Ploetze F."/>
            <person name="Gallien S."/>
            <person name="Calteau A."/>
            <person name="Vallenet D."/>
            <person name="Casiot C."/>
            <person name="Chane-Woon-Ming B."/>
            <person name="Giloteaux L."/>
            <person name="Barakat M."/>
            <person name="Bonnefoy V."/>
            <person name="Bruneel O."/>
            <person name="Chandler M."/>
            <person name="Cleiss J."/>
            <person name="Duran R."/>
            <person name="Elbaz-Poulichet F."/>
            <person name="Fonknechten N."/>
            <person name="Lauga B."/>
            <person name="Mornico D."/>
            <person name="Ortet P."/>
            <person name="Schaeffer C."/>
            <person name="Siguier P."/>
            <person name="Alexander Thil Smith A."/>
            <person name="Van Dorsselaer A."/>
            <person name="Weissenbach J."/>
            <person name="Medigue C."/>
            <person name="Le Paslier D."/>
        </authorList>
    </citation>
    <scope>NUCLEOTIDE SEQUENCE</scope>
</reference>
<accession>E6PNR1</accession>
<gene>
    <name evidence="1" type="ORF">CARN2_1422</name>
</gene>
<dbReference type="AlphaFoldDB" id="E6PNR1"/>
<evidence type="ECO:0000313" key="1">
    <source>
        <dbReference type="EMBL" id="CBH96563.1"/>
    </source>
</evidence>
<proteinExistence type="predicted"/>
<dbReference type="Gene3D" id="3.40.50.12780">
    <property type="entry name" value="N-terminal domain of ligase-like"/>
    <property type="match status" value="1"/>
</dbReference>
<protein>
    <submittedName>
        <fullName evidence="1">Uncharacterized protein</fullName>
    </submittedName>
</protein>
<name>E6PNR1_9ZZZZ</name>